<dbReference type="EMBL" id="NKYE01000001">
    <property type="protein sequence ID" value="OZM74731.1"/>
    <property type="molecule type" value="Genomic_DNA"/>
</dbReference>
<dbReference type="Pfam" id="PF10698">
    <property type="entry name" value="DUF2505"/>
    <property type="match status" value="1"/>
</dbReference>
<dbReference type="InParanoid" id="A0A263D8L6"/>
<evidence type="ECO:0008006" key="3">
    <source>
        <dbReference type="Google" id="ProtNLM"/>
    </source>
</evidence>
<gene>
    <name evidence="1" type="ORF">CFN78_00355</name>
</gene>
<dbReference type="InterPro" id="IPR019639">
    <property type="entry name" value="DUF2505"/>
</dbReference>
<organism evidence="1 2">
    <name type="scientific">Amycolatopsis antarctica</name>
    <dbReference type="NCBI Taxonomy" id="1854586"/>
    <lineage>
        <taxon>Bacteria</taxon>
        <taxon>Bacillati</taxon>
        <taxon>Actinomycetota</taxon>
        <taxon>Actinomycetes</taxon>
        <taxon>Pseudonocardiales</taxon>
        <taxon>Pseudonocardiaceae</taxon>
        <taxon>Amycolatopsis</taxon>
    </lineage>
</organism>
<dbReference type="AlphaFoldDB" id="A0A263D8L6"/>
<comment type="caution">
    <text evidence="1">The sequence shown here is derived from an EMBL/GenBank/DDBJ whole genome shotgun (WGS) entry which is preliminary data.</text>
</comment>
<dbReference type="OrthoDB" id="5178774at2"/>
<sequence>MASRIEHRAEFTEGVDEVLTALSAEDVLRARLAELGGTGAALLKHSVSGDDVTFTLRQGIPAEVLPQAVRSFHSGDLIVRRQQTFRRSGEGYTGTAKATVDSVPGEISARTDLTPSGNGSTLRNSGEVKVRIPLIGGKLEGVIAEQVTKLLEREAEFTARWLARPN</sequence>
<dbReference type="Proteomes" id="UP000242444">
    <property type="component" value="Unassembled WGS sequence"/>
</dbReference>
<evidence type="ECO:0000313" key="1">
    <source>
        <dbReference type="EMBL" id="OZM74731.1"/>
    </source>
</evidence>
<accession>A0A263D8L6</accession>
<name>A0A263D8L6_9PSEU</name>
<dbReference type="RefSeq" id="WP_094860516.1">
    <property type="nucleotide sequence ID" value="NZ_NKYE01000001.1"/>
</dbReference>
<evidence type="ECO:0000313" key="2">
    <source>
        <dbReference type="Proteomes" id="UP000242444"/>
    </source>
</evidence>
<protein>
    <recommendedName>
        <fullName evidence="3">DUF2505 domain-containing protein</fullName>
    </recommendedName>
</protein>
<proteinExistence type="predicted"/>
<keyword evidence="2" id="KW-1185">Reference proteome</keyword>
<reference evidence="1 2" key="1">
    <citation type="submission" date="2017-07" db="EMBL/GenBank/DDBJ databases">
        <title>Amycolatopsis antarcticus sp. nov., isolated from the surface of an Antarcticus brown macroalga.</title>
        <authorList>
            <person name="Wang J."/>
            <person name="Leiva S."/>
            <person name="Huang J."/>
            <person name="Huang Y."/>
        </authorList>
    </citation>
    <scope>NUCLEOTIDE SEQUENCE [LARGE SCALE GENOMIC DNA]</scope>
    <source>
        <strain evidence="1 2">AU-G6</strain>
    </source>
</reference>